<sequence length="151" mass="16492">MPISTELEPGARALAGRKGRPNPAVLSRGSRRAADAGDRRNARERDRVRLVNLGFANLQRHVPQSRAGKRMSKVDTLRSASNYIRALELLLREPGTRDSPRSTISATVSGSPSDSPPSDSPLSSYSSGDTSQDSSCSERDLVAYKEWLRIE</sequence>
<feature type="region of interest" description="Disordered" evidence="5">
    <location>
        <begin position="94"/>
        <end position="137"/>
    </location>
</feature>
<dbReference type="InterPro" id="IPR036638">
    <property type="entry name" value="HLH_DNA-bd_sf"/>
</dbReference>
<dbReference type="AlphaFoldDB" id="A0A401SIM1"/>
<feature type="region of interest" description="Disordered" evidence="5">
    <location>
        <begin position="1"/>
        <end position="46"/>
    </location>
</feature>
<dbReference type="FunFam" id="4.10.280.10:FF:000029">
    <property type="entry name" value="Achaete-scute family bHLH transcription factor 1"/>
    <property type="match status" value="1"/>
</dbReference>
<dbReference type="PROSITE" id="PS50888">
    <property type="entry name" value="BHLH"/>
    <property type="match status" value="1"/>
</dbReference>
<dbReference type="InterPro" id="IPR011598">
    <property type="entry name" value="bHLH_dom"/>
</dbReference>
<keyword evidence="3" id="KW-0238">DNA-binding</keyword>
<dbReference type="SMART" id="SM00353">
    <property type="entry name" value="HLH"/>
    <property type="match status" value="1"/>
</dbReference>
<dbReference type="PANTHER" id="PTHR23349:SF108">
    <property type="entry name" value="BHLH DOMAIN-CONTAINING PROTEIN"/>
    <property type="match status" value="1"/>
</dbReference>
<dbReference type="GO" id="GO:0005634">
    <property type="term" value="C:nucleus"/>
    <property type="evidence" value="ECO:0007669"/>
    <property type="project" value="UniProtKB-SubCell"/>
</dbReference>
<dbReference type="OMA" id="EREFTIC"/>
<evidence type="ECO:0000313" key="7">
    <source>
        <dbReference type="EMBL" id="GCC30259.1"/>
    </source>
</evidence>
<dbReference type="GO" id="GO:0007399">
    <property type="term" value="P:nervous system development"/>
    <property type="evidence" value="ECO:0007669"/>
    <property type="project" value="UniProtKB-KW"/>
</dbReference>
<evidence type="ECO:0000256" key="3">
    <source>
        <dbReference type="ARBA" id="ARBA00023125"/>
    </source>
</evidence>
<dbReference type="STRING" id="137246.A0A401SIM1"/>
<evidence type="ECO:0000259" key="6">
    <source>
        <dbReference type="PROSITE" id="PS50888"/>
    </source>
</evidence>
<comment type="caution">
    <text evidence="7">The sequence shown here is derived from an EMBL/GenBank/DDBJ whole genome shotgun (WGS) entry which is preliminary data.</text>
</comment>
<dbReference type="InterPro" id="IPR050283">
    <property type="entry name" value="E-box_TF_Regulators"/>
</dbReference>
<keyword evidence="8" id="KW-1185">Reference proteome</keyword>
<dbReference type="Proteomes" id="UP000287033">
    <property type="component" value="Unassembled WGS sequence"/>
</dbReference>
<dbReference type="EMBL" id="BEZZ01000293">
    <property type="protein sequence ID" value="GCC30259.1"/>
    <property type="molecule type" value="Genomic_DNA"/>
</dbReference>
<evidence type="ECO:0000256" key="1">
    <source>
        <dbReference type="ARBA" id="ARBA00004123"/>
    </source>
</evidence>
<feature type="compositionally biased region" description="Basic and acidic residues" evidence="5">
    <location>
        <begin position="32"/>
        <end position="46"/>
    </location>
</feature>
<dbReference type="PANTHER" id="PTHR23349">
    <property type="entry name" value="BASIC HELIX-LOOP-HELIX TRANSCRIPTION FACTOR, TWIST"/>
    <property type="match status" value="1"/>
</dbReference>
<dbReference type="OrthoDB" id="5976910at2759"/>
<protein>
    <recommendedName>
        <fullName evidence="6">BHLH domain-containing protein</fullName>
    </recommendedName>
</protein>
<evidence type="ECO:0000256" key="4">
    <source>
        <dbReference type="ARBA" id="ARBA00023242"/>
    </source>
</evidence>
<organism evidence="7 8">
    <name type="scientific">Chiloscyllium punctatum</name>
    <name type="common">Brownbanded bambooshark</name>
    <name type="synonym">Hemiscyllium punctatum</name>
    <dbReference type="NCBI Taxonomy" id="137246"/>
    <lineage>
        <taxon>Eukaryota</taxon>
        <taxon>Metazoa</taxon>
        <taxon>Chordata</taxon>
        <taxon>Craniata</taxon>
        <taxon>Vertebrata</taxon>
        <taxon>Chondrichthyes</taxon>
        <taxon>Elasmobranchii</taxon>
        <taxon>Galeomorphii</taxon>
        <taxon>Galeoidea</taxon>
        <taxon>Orectolobiformes</taxon>
        <taxon>Hemiscylliidae</taxon>
        <taxon>Chiloscyllium</taxon>
    </lineage>
</organism>
<dbReference type="CDD" id="cd19723">
    <property type="entry name" value="bHLH_TS_ASCL1_like"/>
    <property type="match status" value="1"/>
</dbReference>
<dbReference type="SUPFAM" id="SSF47459">
    <property type="entry name" value="HLH, helix-loop-helix DNA-binding domain"/>
    <property type="match status" value="1"/>
</dbReference>
<proteinExistence type="predicted"/>
<comment type="subcellular location">
    <subcellularLocation>
        <location evidence="1">Nucleus</location>
    </subcellularLocation>
</comment>
<keyword evidence="4" id="KW-0539">Nucleus</keyword>
<dbReference type="Pfam" id="PF00010">
    <property type="entry name" value="HLH"/>
    <property type="match status" value="1"/>
</dbReference>
<reference evidence="7 8" key="1">
    <citation type="journal article" date="2018" name="Nat. Ecol. Evol.">
        <title>Shark genomes provide insights into elasmobranch evolution and the origin of vertebrates.</title>
        <authorList>
            <person name="Hara Y"/>
            <person name="Yamaguchi K"/>
            <person name="Onimaru K"/>
            <person name="Kadota M"/>
            <person name="Koyanagi M"/>
            <person name="Keeley SD"/>
            <person name="Tatsumi K"/>
            <person name="Tanaka K"/>
            <person name="Motone F"/>
            <person name="Kageyama Y"/>
            <person name="Nozu R"/>
            <person name="Adachi N"/>
            <person name="Nishimura O"/>
            <person name="Nakagawa R"/>
            <person name="Tanegashima C"/>
            <person name="Kiyatake I"/>
            <person name="Matsumoto R"/>
            <person name="Murakumo K"/>
            <person name="Nishida K"/>
            <person name="Terakita A"/>
            <person name="Kuratani S"/>
            <person name="Sato K"/>
            <person name="Hyodo S Kuraku.S."/>
        </authorList>
    </citation>
    <scope>NUCLEOTIDE SEQUENCE [LARGE SCALE GENOMIC DNA]</scope>
</reference>
<name>A0A401SIM1_CHIPU</name>
<evidence type="ECO:0000256" key="5">
    <source>
        <dbReference type="SAM" id="MobiDB-lite"/>
    </source>
</evidence>
<evidence type="ECO:0000256" key="2">
    <source>
        <dbReference type="ARBA" id="ARBA00022902"/>
    </source>
</evidence>
<evidence type="ECO:0000313" key="8">
    <source>
        <dbReference type="Proteomes" id="UP000287033"/>
    </source>
</evidence>
<dbReference type="GO" id="GO:0046983">
    <property type="term" value="F:protein dimerization activity"/>
    <property type="evidence" value="ECO:0007669"/>
    <property type="project" value="InterPro"/>
</dbReference>
<dbReference type="Gene3D" id="4.10.280.10">
    <property type="entry name" value="Helix-loop-helix DNA-binding domain"/>
    <property type="match status" value="1"/>
</dbReference>
<dbReference type="GO" id="GO:0000977">
    <property type="term" value="F:RNA polymerase II transcription regulatory region sequence-specific DNA binding"/>
    <property type="evidence" value="ECO:0007669"/>
    <property type="project" value="TreeGrafter"/>
</dbReference>
<feature type="domain" description="BHLH" evidence="6">
    <location>
        <begin position="35"/>
        <end position="87"/>
    </location>
</feature>
<keyword evidence="2" id="KW-0524">Neurogenesis</keyword>
<feature type="compositionally biased region" description="Low complexity" evidence="5">
    <location>
        <begin position="120"/>
        <end position="135"/>
    </location>
</feature>
<gene>
    <name evidence="7" type="ORF">chiPu_0008707</name>
</gene>
<dbReference type="GO" id="GO:0000981">
    <property type="term" value="F:DNA-binding transcription factor activity, RNA polymerase II-specific"/>
    <property type="evidence" value="ECO:0007669"/>
    <property type="project" value="TreeGrafter"/>
</dbReference>
<accession>A0A401SIM1</accession>